<dbReference type="InterPro" id="IPR011013">
    <property type="entry name" value="Gal_mutarotase_sf_dom"/>
</dbReference>
<feature type="compositionally biased region" description="Low complexity" evidence="2">
    <location>
        <begin position="468"/>
        <end position="484"/>
    </location>
</feature>
<feature type="region of interest" description="Disordered" evidence="2">
    <location>
        <begin position="843"/>
        <end position="870"/>
    </location>
</feature>
<dbReference type="Pfam" id="PF21365">
    <property type="entry name" value="Glyco_hydro_31_3rd"/>
    <property type="match status" value="1"/>
</dbReference>
<feature type="compositionally biased region" description="Basic residues" evidence="2">
    <location>
        <begin position="1"/>
        <end position="10"/>
    </location>
</feature>
<evidence type="ECO:0008006" key="7">
    <source>
        <dbReference type="Google" id="ProtNLM"/>
    </source>
</evidence>
<dbReference type="Gene3D" id="2.60.40.1180">
    <property type="entry name" value="Golgi alpha-mannosidase II"/>
    <property type="match status" value="1"/>
</dbReference>
<dbReference type="CDD" id="cd06594">
    <property type="entry name" value="GH31_glucosidase_YihQ"/>
    <property type="match status" value="1"/>
</dbReference>
<dbReference type="SUPFAM" id="SSF74650">
    <property type="entry name" value="Galactose mutarotase-like"/>
    <property type="match status" value="1"/>
</dbReference>
<evidence type="ECO:0000259" key="4">
    <source>
        <dbReference type="Pfam" id="PF21365"/>
    </source>
</evidence>
<feature type="compositionally biased region" description="Acidic residues" evidence="2">
    <location>
        <begin position="859"/>
        <end position="870"/>
    </location>
</feature>
<evidence type="ECO:0000256" key="2">
    <source>
        <dbReference type="SAM" id="MobiDB-lite"/>
    </source>
</evidence>
<name>A0ABP0WZL2_9BRYO</name>
<dbReference type="InterPro" id="IPR017853">
    <property type="entry name" value="GH"/>
</dbReference>
<dbReference type="EMBL" id="OZ020099">
    <property type="protein sequence ID" value="CAK9271784.1"/>
    <property type="molecule type" value="Genomic_DNA"/>
</dbReference>
<feature type="domain" description="Glycoside hydrolase family 31 TIM barrel" evidence="3">
    <location>
        <begin position="656"/>
        <end position="984"/>
    </location>
</feature>
<dbReference type="SUPFAM" id="SSF51445">
    <property type="entry name" value="(Trans)glycosidases"/>
    <property type="match status" value="1"/>
</dbReference>
<evidence type="ECO:0000313" key="6">
    <source>
        <dbReference type="Proteomes" id="UP001497444"/>
    </source>
</evidence>
<dbReference type="PANTHER" id="PTHR46959">
    <property type="entry name" value="SULFOQUINOVOSIDASE"/>
    <property type="match status" value="1"/>
</dbReference>
<dbReference type="InterPro" id="IPR048395">
    <property type="entry name" value="Glyco_hydro_31_C"/>
</dbReference>
<sequence length="1132" mass="128160">MEENQRRKRGGGTLDGIQINNPFPGEPRGLKLVRGQLLFDAETVGSSDSFAAGSGFRVEWKKTQERGRGGGGGSCLLSVFHHSQPHTAAWSTAQGTGSFISAALGDGEIVESRGSFALHDHIELLCRHQTIEQISSWNPPPHPTSIAIGTDASSSASSCGIQNNSMSSSMSSAQEELLRSRIDADGTLLSNEGPCVLVTGCLYNNANVAMEQLKLQAELRKQGRKHGAGDGPPFYYCNSSSNDGETEERRRRKRRRSWMGFFLHDGLLQPIVGVRYYLVFCERRDHHLGFHVWLDRPQALDHHRCRRSSISSSSSPQFLSYKRLALSNSSYMESLQEEEEEEEKKKRQLLEEEEEEEQQQGGGRLGFNLERLRWLWSKEPASAFAGASSSSRLRTTTLGLQHRMRKKQQRCNFQVLQKRENLKLVLRTTAASWWWWWSPAGGMSPIAQQQSFLFKRWKKKWTFGGGSRRSSSTRKTTSSNNSSNILALLREQRDDDDDVQLPQFNRIQITYSSHKGERFYGFGEQFSHFDMKGKRVPILVQEQGLGRGDQPITAAANLVAHRAGGAWHTTYAPSPHYMTSDLHSVFLENFEYSVFDLTENDRVQLQVHAGSVQGRILQGHTPAELIKHYTAATGRMRELPSWITKGAIVGMQGGLQAVHQVWEKLQDLDVPLSAFWLQDWVGQRKTNIGWQLWWNWEVDSKAYPDWEKLVQDLRAHGIRTMTYCNPFLASTDEKPNRRRNMFDDAKNEGMVVGDNTGAPYMIPNTSFNAAMLDLTNPAARKWFKSILHDMVKTGVRGWMADFGESLPFDSCLYSGEDPATAHNKYPELWAELNREFLEEWEKEHEVHSNKQSSTMCTESGEDLSTDEENQDDDEEQLVFFMRAGYRGSPQWSTLFWAGDQMVSWQRHDGIKSAVTGLLTSGLSGYAFNHSDIGGYCTVDLPFLRYRRSEELLLRWMELNAFSTIFRTHEGNIPAANSQFYSNERTLAHFARCAKMYKAWEFYRRQLVKEAATTGMPVVRHMFLHYPHDKHVQSIVYQQFLVGSDILVVPVLDKGCTKVHAYFPAGDVWKHVWTGILYSGAARAGQKAWVQAPLGFPAVFVKAGSQVATKFMANLVHQGVVNKKLSSTAPSQQ</sequence>
<accession>A0ABP0WZL2</accession>
<organism evidence="5 6">
    <name type="scientific">Sphagnum jensenii</name>
    <dbReference type="NCBI Taxonomy" id="128206"/>
    <lineage>
        <taxon>Eukaryota</taxon>
        <taxon>Viridiplantae</taxon>
        <taxon>Streptophyta</taxon>
        <taxon>Embryophyta</taxon>
        <taxon>Bryophyta</taxon>
        <taxon>Sphagnophytina</taxon>
        <taxon>Sphagnopsida</taxon>
        <taxon>Sphagnales</taxon>
        <taxon>Sphagnaceae</taxon>
        <taxon>Sphagnum</taxon>
    </lineage>
</organism>
<dbReference type="Gene3D" id="2.60.40.1760">
    <property type="entry name" value="glycosyl hydrolase (family 31)"/>
    <property type="match status" value="1"/>
</dbReference>
<feature type="region of interest" description="Disordered" evidence="2">
    <location>
        <begin position="463"/>
        <end position="484"/>
    </location>
</feature>
<reference evidence="5" key="1">
    <citation type="submission" date="2024-02" db="EMBL/GenBank/DDBJ databases">
        <authorList>
            <consortium name="ELIXIR-Norway"/>
            <consortium name="Elixir Norway"/>
        </authorList>
    </citation>
    <scope>NUCLEOTIDE SEQUENCE</scope>
</reference>
<feature type="region of interest" description="Disordered" evidence="2">
    <location>
        <begin position="1"/>
        <end position="21"/>
    </location>
</feature>
<feature type="domain" description="Glycosyl hydrolase family 31 C-terminal" evidence="4">
    <location>
        <begin position="1014"/>
        <end position="1104"/>
    </location>
</feature>
<dbReference type="InterPro" id="IPR044112">
    <property type="entry name" value="YihQ_TIM-like"/>
</dbReference>
<feature type="region of interest" description="Disordered" evidence="2">
    <location>
        <begin position="335"/>
        <end position="362"/>
    </location>
</feature>
<dbReference type="SUPFAM" id="SSF51011">
    <property type="entry name" value="Glycosyl hydrolase domain"/>
    <property type="match status" value="1"/>
</dbReference>
<feature type="region of interest" description="Disordered" evidence="2">
    <location>
        <begin position="223"/>
        <end position="249"/>
    </location>
</feature>
<dbReference type="Gene3D" id="3.20.20.80">
    <property type="entry name" value="Glycosidases"/>
    <property type="match status" value="1"/>
</dbReference>
<dbReference type="CDD" id="cd14752">
    <property type="entry name" value="GH31_N"/>
    <property type="match status" value="1"/>
</dbReference>
<evidence type="ECO:0000313" key="5">
    <source>
        <dbReference type="EMBL" id="CAK9271784.1"/>
    </source>
</evidence>
<dbReference type="Pfam" id="PF01055">
    <property type="entry name" value="Glyco_hydro_31_2nd"/>
    <property type="match status" value="1"/>
</dbReference>
<dbReference type="InterPro" id="IPR000322">
    <property type="entry name" value="Glyco_hydro_31_TIM"/>
</dbReference>
<evidence type="ECO:0000259" key="3">
    <source>
        <dbReference type="Pfam" id="PF01055"/>
    </source>
</evidence>
<gene>
    <name evidence="5" type="ORF">CSSPJE1EN1_LOCUS17262</name>
</gene>
<keyword evidence="6" id="KW-1185">Reference proteome</keyword>
<dbReference type="InterPro" id="IPR052990">
    <property type="entry name" value="Sulfoquinovosidase_GH31"/>
</dbReference>
<dbReference type="Proteomes" id="UP001497444">
    <property type="component" value="Chromosome 4"/>
</dbReference>
<protein>
    <recommendedName>
        <fullName evidence="7">Alpha-glucosidase</fullName>
    </recommendedName>
</protein>
<proteinExistence type="inferred from homology"/>
<comment type="similarity">
    <text evidence="1">Belongs to the glycosyl hydrolase 31 family.</text>
</comment>
<dbReference type="InterPro" id="IPR013780">
    <property type="entry name" value="Glyco_hydro_b"/>
</dbReference>
<evidence type="ECO:0000256" key="1">
    <source>
        <dbReference type="ARBA" id="ARBA00007806"/>
    </source>
</evidence>
<dbReference type="PANTHER" id="PTHR46959:SF2">
    <property type="entry name" value="SULFOQUINOVOSIDASE"/>
    <property type="match status" value="1"/>
</dbReference>